<keyword evidence="2" id="KW-0560">Oxidoreductase</keyword>
<dbReference type="GO" id="GO:0030091">
    <property type="term" value="P:protein repair"/>
    <property type="evidence" value="ECO:0007669"/>
    <property type="project" value="InterPro"/>
</dbReference>
<dbReference type="PANTHER" id="PTHR10173">
    <property type="entry name" value="METHIONINE SULFOXIDE REDUCTASE"/>
    <property type="match status" value="1"/>
</dbReference>
<dbReference type="GO" id="GO:0033743">
    <property type="term" value="F:peptide-methionine (R)-S-oxide reductase activity"/>
    <property type="evidence" value="ECO:0007669"/>
    <property type="project" value="UniProtKB-EC"/>
</dbReference>
<dbReference type="OrthoDB" id="4174719at2"/>
<dbReference type="InterPro" id="IPR011057">
    <property type="entry name" value="Mss4-like_sf"/>
</dbReference>
<comment type="catalytic activity">
    <reaction evidence="3">
        <text>L-methionyl-[protein] + [thioredoxin]-disulfide + H2O = L-methionyl-(R)-S-oxide-[protein] + [thioredoxin]-dithiol</text>
        <dbReference type="Rhea" id="RHEA:24164"/>
        <dbReference type="Rhea" id="RHEA-COMP:10698"/>
        <dbReference type="Rhea" id="RHEA-COMP:10700"/>
        <dbReference type="Rhea" id="RHEA-COMP:12313"/>
        <dbReference type="Rhea" id="RHEA-COMP:12314"/>
        <dbReference type="ChEBI" id="CHEBI:15377"/>
        <dbReference type="ChEBI" id="CHEBI:16044"/>
        <dbReference type="ChEBI" id="CHEBI:29950"/>
        <dbReference type="ChEBI" id="CHEBI:45764"/>
        <dbReference type="ChEBI" id="CHEBI:50058"/>
        <dbReference type="EC" id="1.8.4.12"/>
    </reaction>
</comment>
<organism evidence="5 6">
    <name type="scientific">Gottfriedia solisilvae</name>
    <dbReference type="NCBI Taxonomy" id="1516104"/>
    <lineage>
        <taxon>Bacteria</taxon>
        <taxon>Bacillati</taxon>
        <taxon>Bacillota</taxon>
        <taxon>Bacilli</taxon>
        <taxon>Bacillales</taxon>
        <taxon>Bacillaceae</taxon>
        <taxon>Gottfriedia</taxon>
    </lineage>
</organism>
<evidence type="ECO:0000256" key="1">
    <source>
        <dbReference type="ARBA" id="ARBA00012499"/>
    </source>
</evidence>
<dbReference type="EC" id="1.8.4.12" evidence="1"/>
<evidence type="ECO:0000313" key="5">
    <source>
        <dbReference type="EMBL" id="GGI12693.1"/>
    </source>
</evidence>
<dbReference type="InterPro" id="IPR028427">
    <property type="entry name" value="Met_Sox_Rdtase_MsrB"/>
</dbReference>
<comment type="caution">
    <text evidence="5">The sequence shown here is derived from an EMBL/GenBank/DDBJ whole genome shotgun (WGS) entry which is preliminary data.</text>
</comment>
<dbReference type="RefSeq" id="WP_087997789.1">
    <property type="nucleotide sequence ID" value="NZ_BMHB01000001.1"/>
</dbReference>
<dbReference type="Proteomes" id="UP000626244">
    <property type="component" value="Unassembled WGS sequence"/>
</dbReference>
<dbReference type="AlphaFoldDB" id="A0A8J3ALS8"/>
<sequence>MKHSSKQDFNKDFNREEKLKKLTNIQYNVTQNGMDEAPFHNEYWDNTKEGIYVDIVSGEPLFSSKDKYDAGTGWPSFTKPIDQKNIVLKRKGFLLGAEVRSQKADSFLGDVFADGPEPTGGLRYCMNSAAMEFIPKADLENRGYGAYAAQFGEKKI</sequence>
<dbReference type="PANTHER" id="PTHR10173:SF59">
    <property type="entry name" value="PEPTIDE METHIONINE SULFOXIDE REDUCTASE MSRA_MSRB"/>
    <property type="match status" value="1"/>
</dbReference>
<dbReference type="PROSITE" id="PS51790">
    <property type="entry name" value="MSRB"/>
    <property type="match status" value="1"/>
</dbReference>
<protein>
    <recommendedName>
        <fullName evidence="1">peptide-methionine (R)-S-oxide reductase</fullName>
        <ecNumber evidence="1">1.8.4.12</ecNumber>
    </recommendedName>
</protein>
<evidence type="ECO:0000313" key="6">
    <source>
        <dbReference type="Proteomes" id="UP000626244"/>
    </source>
</evidence>
<dbReference type="InterPro" id="IPR002579">
    <property type="entry name" value="Met_Sox_Rdtase_MsrB_dom"/>
</dbReference>
<dbReference type="Pfam" id="PF01641">
    <property type="entry name" value="SelR"/>
    <property type="match status" value="1"/>
</dbReference>
<gene>
    <name evidence="5" type="ORF">GCM10007380_14190</name>
</gene>
<evidence type="ECO:0000256" key="3">
    <source>
        <dbReference type="ARBA" id="ARBA00048488"/>
    </source>
</evidence>
<dbReference type="NCBIfam" id="TIGR00357">
    <property type="entry name" value="peptide-methionine (R)-S-oxide reductase MsrB"/>
    <property type="match status" value="1"/>
</dbReference>
<dbReference type="GO" id="GO:0006979">
    <property type="term" value="P:response to oxidative stress"/>
    <property type="evidence" value="ECO:0007669"/>
    <property type="project" value="InterPro"/>
</dbReference>
<keyword evidence="6" id="KW-1185">Reference proteome</keyword>
<dbReference type="SUPFAM" id="SSF51316">
    <property type="entry name" value="Mss4-like"/>
    <property type="match status" value="1"/>
</dbReference>
<proteinExistence type="predicted"/>
<evidence type="ECO:0000259" key="4">
    <source>
        <dbReference type="PROSITE" id="PS51790"/>
    </source>
</evidence>
<name>A0A8J3ALS8_9BACI</name>
<accession>A0A8J3ALS8</accession>
<dbReference type="EMBL" id="BMHB01000001">
    <property type="protein sequence ID" value="GGI12693.1"/>
    <property type="molecule type" value="Genomic_DNA"/>
</dbReference>
<dbReference type="Gene3D" id="2.170.150.20">
    <property type="entry name" value="Peptide methionine sulfoxide reductase"/>
    <property type="match status" value="1"/>
</dbReference>
<dbReference type="GO" id="GO:0005737">
    <property type="term" value="C:cytoplasm"/>
    <property type="evidence" value="ECO:0007669"/>
    <property type="project" value="TreeGrafter"/>
</dbReference>
<reference evidence="6" key="1">
    <citation type="journal article" date="2019" name="Int. J. Syst. Evol. Microbiol.">
        <title>The Global Catalogue of Microorganisms (GCM) 10K type strain sequencing project: providing services to taxonomists for standard genome sequencing and annotation.</title>
        <authorList>
            <consortium name="The Broad Institute Genomics Platform"/>
            <consortium name="The Broad Institute Genome Sequencing Center for Infectious Disease"/>
            <person name="Wu L."/>
            <person name="Ma J."/>
        </authorList>
    </citation>
    <scope>NUCLEOTIDE SEQUENCE [LARGE SCALE GENOMIC DNA]</scope>
    <source>
        <strain evidence="6">CGMCC 1.14993</strain>
    </source>
</reference>
<feature type="domain" description="MsrB" evidence="4">
    <location>
        <begin position="15"/>
        <end position="136"/>
    </location>
</feature>
<evidence type="ECO:0000256" key="2">
    <source>
        <dbReference type="ARBA" id="ARBA00023002"/>
    </source>
</evidence>